<evidence type="ECO:0000313" key="1">
    <source>
        <dbReference type="EMBL" id="RKG79608.1"/>
    </source>
</evidence>
<keyword evidence="2" id="KW-1185">Reference proteome</keyword>
<dbReference type="RefSeq" id="WP_120543780.1">
    <property type="nucleotide sequence ID" value="NZ_RAVZ01000241.1"/>
</dbReference>
<gene>
    <name evidence="1" type="ORF">D7V88_28530</name>
</gene>
<protein>
    <submittedName>
        <fullName evidence="1">Uncharacterized protein</fullName>
    </submittedName>
</protein>
<proteinExistence type="predicted"/>
<comment type="caution">
    <text evidence="1">The sequence shown here is derived from an EMBL/GenBank/DDBJ whole genome shotgun (WGS) entry which is preliminary data.</text>
</comment>
<evidence type="ECO:0000313" key="2">
    <source>
        <dbReference type="Proteomes" id="UP000268094"/>
    </source>
</evidence>
<dbReference type="Proteomes" id="UP000268094">
    <property type="component" value="Unassembled WGS sequence"/>
</dbReference>
<dbReference type="AlphaFoldDB" id="A0A3A8IAS6"/>
<reference evidence="2" key="1">
    <citation type="submission" date="2018-09" db="EMBL/GenBank/DDBJ databases">
        <authorList>
            <person name="Livingstone P.G."/>
            <person name="Whitworth D.E."/>
        </authorList>
    </citation>
    <scope>NUCLEOTIDE SEQUENCE [LARGE SCALE GENOMIC DNA]</scope>
    <source>
        <strain evidence="2">CA054A</strain>
    </source>
</reference>
<dbReference type="OrthoDB" id="5520663at2"/>
<dbReference type="EMBL" id="RAVZ01000241">
    <property type="protein sequence ID" value="RKG79608.1"/>
    <property type="molecule type" value="Genomic_DNA"/>
</dbReference>
<name>A0A3A8IAS6_9BACT</name>
<sequence>MSQNDSRARKVQTALEGNDEFSTFSIDPDLKKLKMKLDLQAEAQQQQSGRPETAPKAGMFMRLFHKVFRG</sequence>
<organism evidence="1 2">
    <name type="scientific">Corallococcus terminator</name>
    <dbReference type="NCBI Taxonomy" id="2316733"/>
    <lineage>
        <taxon>Bacteria</taxon>
        <taxon>Pseudomonadati</taxon>
        <taxon>Myxococcota</taxon>
        <taxon>Myxococcia</taxon>
        <taxon>Myxococcales</taxon>
        <taxon>Cystobacterineae</taxon>
        <taxon>Myxococcaceae</taxon>
        <taxon>Corallococcus</taxon>
    </lineage>
</organism>
<accession>A0A3A8IAS6</accession>